<accession>A0ABT7WSW2</accession>
<name>A0ABT7WSW2_9GAMM</name>
<dbReference type="RefSeq" id="WP_267982028.1">
    <property type="nucleotide sequence ID" value="NZ_JAPQKF010000011.1"/>
</dbReference>
<comment type="caution">
    <text evidence="1">The sequence shown here is derived from an EMBL/GenBank/DDBJ whole genome shotgun (WGS) entry which is preliminary data.</text>
</comment>
<organism evidence="1 2">
    <name type="scientific">Acinetobacter thutiue</name>
    <dbReference type="NCBI Taxonomy" id="2998078"/>
    <lineage>
        <taxon>Bacteria</taxon>
        <taxon>Pseudomonadati</taxon>
        <taxon>Pseudomonadota</taxon>
        <taxon>Gammaproteobacteria</taxon>
        <taxon>Moraxellales</taxon>
        <taxon>Moraxellaceae</taxon>
        <taxon>Acinetobacter</taxon>
    </lineage>
</organism>
<dbReference type="Proteomes" id="UP001168524">
    <property type="component" value="Unassembled WGS sequence"/>
</dbReference>
<reference evidence="1" key="1">
    <citation type="submission" date="2023-06" db="EMBL/GenBank/DDBJ databases">
        <title>Two novel species of Acinetobacter isolated from motorbike repairing workshop in Vietnam.</title>
        <authorList>
            <person name="Le N.T.T."/>
        </authorList>
    </citation>
    <scope>NUCLEOTIDE SEQUENCE</scope>
    <source>
        <strain evidence="1">VNH17</strain>
    </source>
</reference>
<proteinExistence type="predicted"/>
<evidence type="ECO:0000313" key="2">
    <source>
        <dbReference type="Proteomes" id="UP001168524"/>
    </source>
</evidence>
<protein>
    <submittedName>
        <fullName evidence="1">Uncharacterized protein</fullName>
    </submittedName>
</protein>
<sequence length="63" mass="6940">MVHKERKFSTLSDVEKITISPTEDLAFIMTLTVEIAQAESGIQNNNIDTISILTTNSDESIKG</sequence>
<dbReference type="EMBL" id="JAUDZE010000011">
    <property type="protein sequence ID" value="MDN0015767.1"/>
    <property type="molecule type" value="Genomic_DNA"/>
</dbReference>
<evidence type="ECO:0000313" key="1">
    <source>
        <dbReference type="EMBL" id="MDN0015767.1"/>
    </source>
</evidence>
<keyword evidence="2" id="KW-1185">Reference proteome</keyword>
<gene>
    <name evidence="1" type="ORF">QTA56_16220</name>
</gene>